<gene>
    <name evidence="1" type="ORF">GQA06_23800</name>
</gene>
<evidence type="ECO:0000313" key="1">
    <source>
        <dbReference type="EMBL" id="MWR16793.1"/>
    </source>
</evidence>
<dbReference type="Gene3D" id="1.10.10.10">
    <property type="entry name" value="Winged helix-like DNA-binding domain superfamily/Winged helix DNA-binding domain"/>
    <property type="match status" value="1"/>
</dbReference>
<name>A0A6D0IEW5_ECOLX</name>
<accession>A0A6D0IEW5</accession>
<protein>
    <submittedName>
        <fullName evidence="1">GntR family transcriptional regulator</fullName>
    </submittedName>
</protein>
<reference evidence="1 2" key="1">
    <citation type="submission" date="2019-12" db="EMBL/GenBank/DDBJ databases">
        <title>Enteriobacteria Tanzani isolates_8377-8380.</title>
        <authorList>
            <person name="Subbiah M."/>
            <person name="Call D."/>
        </authorList>
    </citation>
    <scope>NUCLEOTIDE SEQUENCE [LARGE SCALE GENOMIC DNA]</scope>
    <source>
        <strain evidence="1 2">8380wG1</strain>
    </source>
</reference>
<dbReference type="AlphaFoldDB" id="A0A6D0IEW5"/>
<dbReference type="InterPro" id="IPR036388">
    <property type="entry name" value="WH-like_DNA-bd_sf"/>
</dbReference>
<dbReference type="EMBL" id="WTQJ01001268">
    <property type="protein sequence ID" value="MWR16793.1"/>
    <property type="molecule type" value="Genomic_DNA"/>
</dbReference>
<sequence>MPGTEKMKHVSLTLQVENDLKHQLSIGALKPGARLITKNLAEQLGMS</sequence>
<feature type="non-terminal residue" evidence="1">
    <location>
        <position position="47"/>
    </location>
</feature>
<evidence type="ECO:0000313" key="2">
    <source>
        <dbReference type="Proteomes" id="UP000430387"/>
    </source>
</evidence>
<organism evidence="1 2">
    <name type="scientific">Escherichia coli</name>
    <dbReference type="NCBI Taxonomy" id="562"/>
    <lineage>
        <taxon>Bacteria</taxon>
        <taxon>Pseudomonadati</taxon>
        <taxon>Pseudomonadota</taxon>
        <taxon>Gammaproteobacteria</taxon>
        <taxon>Enterobacterales</taxon>
        <taxon>Enterobacteriaceae</taxon>
        <taxon>Escherichia</taxon>
    </lineage>
</organism>
<proteinExistence type="predicted"/>
<dbReference type="Proteomes" id="UP000430387">
    <property type="component" value="Unassembled WGS sequence"/>
</dbReference>
<comment type="caution">
    <text evidence="1">The sequence shown here is derived from an EMBL/GenBank/DDBJ whole genome shotgun (WGS) entry which is preliminary data.</text>
</comment>